<proteinExistence type="predicted"/>
<dbReference type="OrthoDB" id="1915088at2759"/>
<feature type="region of interest" description="Disordered" evidence="2">
    <location>
        <begin position="1"/>
        <end position="30"/>
    </location>
</feature>
<feature type="coiled-coil region" evidence="1">
    <location>
        <begin position="346"/>
        <end position="390"/>
    </location>
</feature>
<feature type="coiled-coil region" evidence="1">
    <location>
        <begin position="433"/>
        <end position="476"/>
    </location>
</feature>
<keyword evidence="1" id="KW-0175">Coiled coil</keyword>
<protein>
    <submittedName>
        <fullName evidence="3">Uncharacterized protein</fullName>
    </submittedName>
</protein>
<feature type="region of interest" description="Disordered" evidence="2">
    <location>
        <begin position="602"/>
        <end position="649"/>
    </location>
</feature>
<dbReference type="Proteomes" id="UP000886520">
    <property type="component" value="Chromosome 25"/>
</dbReference>
<evidence type="ECO:0000313" key="3">
    <source>
        <dbReference type="EMBL" id="KAI5059154.1"/>
    </source>
</evidence>
<dbReference type="EMBL" id="JABFUD020000025">
    <property type="protein sequence ID" value="KAI5059154.1"/>
    <property type="molecule type" value="Genomic_DNA"/>
</dbReference>
<feature type="compositionally biased region" description="Polar residues" evidence="2">
    <location>
        <begin position="1"/>
        <end position="10"/>
    </location>
</feature>
<evidence type="ECO:0000256" key="1">
    <source>
        <dbReference type="SAM" id="Coils"/>
    </source>
</evidence>
<sequence>MEGLLSQPQNAAPVDPHRNAPSPPMVPLEAGRTSQTLNAMPVEPGRPSHSLNAAPVDPHCGLPSLPMVPMEASRTSQTLNAIAVEPGRPSQSLNAAPEKGSHINTFPEESHPSKSLNMMSMDATYNLQSSPVDVRASALHNMVPVEVSRTSKSLNVMPVELERASQLLLVPAEASDDDVRTIKEVLSVHHVPVVASLHWEKLHTILHTLCDRIAIQALRIEKAEEQGKTFLGFKDELDQLCRNCVKEMKVAKESEVEQQQKWSSMVEERLELLKQGVDENNNSTKQLGDSISELQSLNSKLQTLDTQVQSLTPRLDALEEGSKNFDRLDALEEAVKSTDAVQSSQLVSLETLNQKVEELLLDFEEQNEKLHTLEEQTEQLKLKLEQTTNAHASDLDAVQQYCRNLRSDFEMKFIVDVGKHPTAEEEELSEASRAKIEAAVAELQNRIQKKADVDDLERITQSTQNVKDACEKMESNMIELQLHLKRLSAGSRRASRVSLTGSLVPPSLLTPESQMQLQMLMPQTKLNSLEDLSPQLLDELTKDLKDAIEKHNKELEKVQKDFGLFGRSILKLSGHQEERSKPGATDPADKLVKIFEGFGDGSPLLTPSSDDKPVNEATSTSNLDKKQRREGESTSAPNDVAEDGPDQASIKKDVLVGTVDLMDDDAVVQAIDEALKANKFEPKENSKTIARLCQELEKLTLRLQELDTVMPTVKDALALKAEKRDLQKLARFVKEQLERPENAIFTGKPLYGFKCMSCDHSIEMLSRVTGDHKPTNRMPPQILPMLSAERIFSLQEALESSSQEGGFDYSIGSAST</sequence>
<keyword evidence="4" id="KW-1185">Reference proteome</keyword>
<dbReference type="AlphaFoldDB" id="A0A9D4Z308"/>
<organism evidence="3 4">
    <name type="scientific">Adiantum capillus-veneris</name>
    <name type="common">Maidenhair fern</name>
    <dbReference type="NCBI Taxonomy" id="13818"/>
    <lineage>
        <taxon>Eukaryota</taxon>
        <taxon>Viridiplantae</taxon>
        <taxon>Streptophyta</taxon>
        <taxon>Embryophyta</taxon>
        <taxon>Tracheophyta</taxon>
        <taxon>Polypodiopsida</taxon>
        <taxon>Polypodiidae</taxon>
        <taxon>Polypodiales</taxon>
        <taxon>Pteridineae</taxon>
        <taxon>Pteridaceae</taxon>
        <taxon>Vittarioideae</taxon>
        <taxon>Adiantum</taxon>
    </lineage>
</organism>
<accession>A0A9D4Z308</accession>
<gene>
    <name evidence="3" type="ORF">GOP47_0025473</name>
</gene>
<evidence type="ECO:0000256" key="2">
    <source>
        <dbReference type="SAM" id="MobiDB-lite"/>
    </source>
</evidence>
<feature type="coiled-coil region" evidence="1">
    <location>
        <begin position="689"/>
        <end position="736"/>
    </location>
</feature>
<feature type="compositionally biased region" description="Basic and acidic residues" evidence="2">
    <location>
        <begin position="623"/>
        <end position="632"/>
    </location>
</feature>
<evidence type="ECO:0000313" key="4">
    <source>
        <dbReference type="Proteomes" id="UP000886520"/>
    </source>
</evidence>
<name>A0A9D4Z308_ADICA</name>
<reference evidence="3" key="1">
    <citation type="submission" date="2021-01" db="EMBL/GenBank/DDBJ databases">
        <title>Adiantum capillus-veneris genome.</title>
        <authorList>
            <person name="Fang Y."/>
            <person name="Liao Q."/>
        </authorList>
    </citation>
    <scope>NUCLEOTIDE SEQUENCE</scope>
    <source>
        <strain evidence="3">H3</strain>
        <tissue evidence="3">Leaf</tissue>
    </source>
</reference>
<feature type="region of interest" description="Disordered" evidence="2">
    <location>
        <begin position="88"/>
        <end position="113"/>
    </location>
</feature>
<comment type="caution">
    <text evidence="3">The sequence shown here is derived from an EMBL/GenBank/DDBJ whole genome shotgun (WGS) entry which is preliminary data.</text>
</comment>